<keyword evidence="2" id="KW-0812">Transmembrane</keyword>
<evidence type="ECO:0000256" key="1">
    <source>
        <dbReference type="SAM" id="MobiDB-lite"/>
    </source>
</evidence>
<dbReference type="InterPro" id="IPR024982">
    <property type="entry name" value="Rax2-like_C"/>
</dbReference>
<evidence type="ECO:0000313" key="7">
    <source>
        <dbReference type="Proteomes" id="UP001378960"/>
    </source>
</evidence>
<dbReference type="Pfam" id="PF20843">
    <property type="entry name" value="Rax2_3"/>
    <property type="match status" value="1"/>
</dbReference>
<organism evidence="6 7">
    <name type="scientific">Pichia kluyveri</name>
    <name type="common">Yeast</name>
    <dbReference type="NCBI Taxonomy" id="36015"/>
    <lineage>
        <taxon>Eukaryota</taxon>
        <taxon>Fungi</taxon>
        <taxon>Dikarya</taxon>
        <taxon>Ascomycota</taxon>
        <taxon>Saccharomycotina</taxon>
        <taxon>Pichiomycetes</taxon>
        <taxon>Pichiales</taxon>
        <taxon>Pichiaceae</taxon>
        <taxon>Pichia</taxon>
    </lineage>
</organism>
<reference evidence="6 7" key="1">
    <citation type="journal article" date="2023" name="Elife">
        <title>Identification of key yeast species and microbe-microbe interactions impacting larval growth of Drosophila in the wild.</title>
        <authorList>
            <person name="Mure A."/>
            <person name="Sugiura Y."/>
            <person name="Maeda R."/>
            <person name="Honda K."/>
            <person name="Sakurai N."/>
            <person name="Takahashi Y."/>
            <person name="Watada M."/>
            <person name="Katoh T."/>
            <person name="Gotoh A."/>
            <person name="Gotoh Y."/>
            <person name="Taniguchi I."/>
            <person name="Nakamura K."/>
            <person name="Hayashi T."/>
            <person name="Katayama T."/>
            <person name="Uemura T."/>
            <person name="Hattori Y."/>
        </authorList>
    </citation>
    <scope>NUCLEOTIDE SEQUENCE [LARGE SCALE GENOMIC DNA]</scope>
    <source>
        <strain evidence="6 7">PK-24</strain>
    </source>
</reference>
<evidence type="ECO:0000259" key="5">
    <source>
        <dbReference type="Pfam" id="PF20843"/>
    </source>
</evidence>
<sequence>MLPKKLLYYLVSQVSFTSAIDTPVIDESILLLGNFDAISLFNENTYNLSSPPNDLNLYQLSSTNDSIQLLPTLNITNPPSIWHPLNDSNSLMIIDNKPYILSLTTSTVTELSNWNDINGKIESIYYDESSDIIYFGGSLSFNNTYGIVQYDYSQNKIFSLPFGGFEENSIINTIFKYDQSDSIIFGGMFDNIGYSNLLNITYNETITNNTFYRNTSSLIDLSQKILISSSQVSATNGENYQNIICPQDDLSNAWILPNNEIGSWSAVLNDEINTSKIRLYNADSNNDGVKSFRVITYPANGIMNMSYIDPSDLSIKYCDAFCPLYLKENLSSALSNNNVTNNQYYTFTDNNQTVLQLTNTYQDFAFVDSIGVNSFTVQIMDYYGDYAALQGIELSSRGINVYANNTLNHLEKCVNTNQYDIDVNSNTLGDNINWQSSSFGNYLFADVDTNDITSDEGIEYTVNLPVSGEYSILMYTSGCLEDNSCANRGIVNVTVYNGEDQLLANKLIYQTNDYEKYDVLYTGDLNLNKDNKPVSIQMTLLNQSQHSPIHFVADSIELQYIQLNVNEITGNITNRVTVEKHGEVKLNGIFEYNPSNFTDSSIEYPIGNTSINLIGSLLDQNAIINQIIYNDSSIIFAGDFESIYGSSLLGAEIETNHSTLLATDFYSIEGGTDGKEVSLLYGPTDEFVMIGSFNQFKNDTTNSIIDGSALYNSANNSIETINISNTDAINEISGFYFNKTEYLVFNQNDSTSQLFDFTQDETFLNTSAFEMNILSSLDSNDKNWMLFNDNEDSYVIGSIKKYNTSSNNIVGIDNGVLESFNSNNETFNTGAYINDNTFAVGGSNVFLINDDSINLLSENLNFDYGSSVESLLYYKNTLIFSVNGKSSYNSDQINGLAFYNMNHSSIKTLNETFSGSINALAVNPQYGNIITGGDFSVGDCNVLCTFNNDTDNLTINKTISDLSGSISALNYYNEYRVLVAGNFSSGDQHGYMGIYDTFNNSISMLDNFNSQLSGPVKSFIFGNETENSKNFNDTIVVMGNDYIGYFNDSRWNSLGDGLNLQNSSFSGISLVKSATDSFYNGQALLLTGDISTENYGIVSSAIWNGTQWIPYTLTSSQNMSSNNEKGKSVVRMTSMFLYRGSFTETATSSSSSSSSSSSTSSSTSTPDEDNRSLDFTNGQVAGVGLALAIGTLLLLTALGFLYSFLGGKGDESLDGLKLTGEDRLQDVVPPSNIINTGSV</sequence>
<dbReference type="Pfam" id="PF12768">
    <property type="entry name" value="Rax2"/>
    <property type="match status" value="1"/>
</dbReference>
<accession>A0AAV5QX40</accession>
<dbReference type="EMBL" id="BTGB01000001">
    <property type="protein sequence ID" value="GMM43833.1"/>
    <property type="molecule type" value="Genomic_DNA"/>
</dbReference>
<evidence type="ECO:0000259" key="3">
    <source>
        <dbReference type="Pfam" id="PF12768"/>
    </source>
</evidence>
<gene>
    <name evidence="6" type="ORF">DAPK24_004080</name>
</gene>
<evidence type="ECO:0000256" key="2">
    <source>
        <dbReference type="SAM" id="Phobius"/>
    </source>
</evidence>
<keyword evidence="7" id="KW-1185">Reference proteome</keyword>
<feature type="region of interest" description="Disordered" evidence="1">
    <location>
        <begin position="1145"/>
        <end position="1173"/>
    </location>
</feature>
<feature type="domain" description="Rax2-like C-terminal" evidence="3">
    <location>
        <begin position="896"/>
        <end position="1130"/>
    </location>
</feature>
<dbReference type="GO" id="GO:1902929">
    <property type="term" value="C:plasma membrane of growing cell tip"/>
    <property type="evidence" value="ECO:0007669"/>
    <property type="project" value="TreeGrafter"/>
</dbReference>
<feature type="domain" description="Rax2-like second" evidence="4">
    <location>
        <begin position="217"/>
        <end position="389"/>
    </location>
</feature>
<dbReference type="GO" id="GO:0005621">
    <property type="term" value="C:cellular bud scar"/>
    <property type="evidence" value="ECO:0007669"/>
    <property type="project" value="TreeGrafter"/>
</dbReference>
<proteinExistence type="predicted"/>
<dbReference type="GO" id="GO:0000282">
    <property type="term" value="P:cellular bud site selection"/>
    <property type="evidence" value="ECO:0007669"/>
    <property type="project" value="TreeGrafter"/>
</dbReference>
<comment type="caution">
    <text evidence="6">The sequence shown here is derived from an EMBL/GenBank/DDBJ whole genome shotgun (WGS) entry which is preliminary data.</text>
</comment>
<dbReference type="PANTHER" id="PTHR31778">
    <property type="entry name" value="BUD SITE SELECTION PROTEIN RAX2"/>
    <property type="match status" value="1"/>
</dbReference>
<evidence type="ECO:0000313" key="6">
    <source>
        <dbReference type="EMBL" id="GMM43833.1"/>
    </source>
</evidence>
<feature type="compositionally biased region" description="Low complexity" evidence="1">
    <location>
        <begin position="1147"/>
        <end position="1165"/>
    </location>
</feature>
<dbReference type="GO" id="GO:0005935">
    <property type="term" value="C:cellular bud neck"/>
    <property type="evidence" value="ECO:0007669"/>
    <property type="project" value="TreeGrafter"/>
</dbReference>
<dbReference type="PANTHER" id="PTHR31778:SF2">
    <property type="entry name" value="BUD SITE SELECTION PROTEIN RAX2"/>
    <property type="match status" value="1"/>
</dbReference>
<feature type="domain" description="Rax2-like third" evidence="5">
    <location>
        <begin position="401"/>
        <end position="559"/>
    </location>
</feature>
<keyword evidence="2" id="KW-0472">Membrane</keyword>
<evidence type="ECO:0000259" key="4">
    <source>
        <dbReference type="Pfam" id="PF20842"/>
    </source>
</evidence>
<keyword evidence="2" id="KW-1133">Transmembrane helix</keyword>
<dbReference type="InterPro" id="IPR048266">
    <property type="entry name" value="Rax2-like_second"/>
</dbReference>
<dbReference type="InterPro" id="IPR048265">
    <property type="entry name" value="Rax2-like_third"/>
</dbReference>
<name>A0AAV5QX40_PICKL</name>
<dbReference type="AlphaFoldDB" id="A0AAV5QX40"/>
<dbReference type="Proteomes" id="UP001378960">
    <property type="component" value="Unassembled WGS sequence"/>
</dbReference>
<feature type="transmembrane region" description="Helical" evidence="2">
    <location>
        <begin position="1180"/>
        <end position="1205"/>
    </location>
</feature>
<protein>
    <submittedName>
        <fullName evidence="6">Rax2 protein</fullName>
    </submittedName>
</protein>
<dbReference type="Pfam" id="PF20842">
    <property type="entry name" value="Rax2_2"/>
    <property type="match status" value="1"/>
</dbReference>